<dbReference type="AlphaFoldDB" id="A0A915IJL2"/>
<dbReference type="PANTHER" id="PTHR11958">
    <property type="entry name" value="SODIUM/DICARBOXYLATE SYMPORTER-RELATED"/>
    <property type="match status" value="1"/>
</dbReference>
<evidence type="ECO:0000256" key="4">
    <source>
        <dbReference type="ARBA" id="ARBA00022692"/>
    </source>
</evidence>
<dbReference type="SUPFAM" id="SSF118215">
    <property type="entry name" value="Proton glutamate symport protein"/>
    <property type="match status" value="1"/>
</dbReference>
<dbReference type="GO" id="GO:0015175">
    <property type="term" value="F:neutral L-amino acid transmembrane transporter activity"/>
    <property type="evidence" value="ECO:0007669"/>
    <property type="project" value="TreeGrafter"/>
</dbReference>
<evidence type="ECO:0000256" key="5">
    <source>
        <dbReference type="ARBA" id="ARBA00022847"/>
    </source>
</evidence>
<keyword evidence="3 9" id="KW-0813">Transport</keyword>
<dbReference type="Proteomes" id="UP000887565">
    <property type="component" value="Unplaced"/>
</dbReference>
<evidence type="ECO:0000256" key="1">
    <source>
        <dbReference type="ARBA" id="ARBA00004141"/>
    </source>
</evidence>
<dbReference type="WBParaSite" id="nRc.2.0.1.t14000-RA">
    <property type="protein sequence ID" value="nRc.2.0.1.t14000-RA"/>
    <property type="gene ID" value="nRc.2.0.1.g14000"/>
</dbReference>
<evidence type="ECO:0000256" key="8">
    <source>
        <dbReference type="ARBA" id="ARBA00023180"/>
    </source>
</evidence>
<evidence type="ECO:0000256" key="9">
    <source>
        <dbReference type="RuleBase" id="RU361216"/>
    </source>
</evidence>
<evidence type="ECO:0000256" key="7">
    <source>
        <dbReference type="ARBA" id="ARBA00023136"/>
    </source>
</evidence>
<evidence type="ECO:0000256" key="2">
    <source>
        <dbReference type="ARBA" id="ARBA00006148"/>
    </source>
</evidence>
<organism evidence="10 11">
    <name type="scientific">Romanomermis culicivorax</name>
    <name type="common">Nematode worm</name>
    <dbReference type="NCBI Taxonomy" id="13658"/>
    <lineage>
        <taxon>Eukaryota</taxon>
        <taxon>Metazoa</taxon>
        <taxon>Ecdysozoa</taxon>
        <taxon>Nematoda</taxon>
        <taxon>Enoplea</taxon>
        <taxon>Dorylaimia</taxon>
        <taxon>Mermithida</taxon>
        <taxon>Mermithoidea</taxon>
        <taxon>Mermithidae</taxon>
        <taxon>Romanomermis</taxon>
    </lineage>
</organism>
<dbReference type="InterPro" id="IPR036458">
    <property type="entry name" value="Na:dicarbo_symporter_sf"/>
</dbReference>
<keyword evidence="10" id="KW-1185">Reference proteome</keyword>
<dbReference type="OMA" id="INWILTI"/>
<accession>A0A915IJL2</accession>
<dbReference type="PROSITE" id="PS00714">
    <property type="entry name" value="NA_DICARBOXYL_SYMP_2"/>
    <property type="match status" value="1"/>
</dbReference>
<keyword evidence="7 9" id="KW-0472">Membrane</keyword>
<keyword evidence="6 9" id="KW-1133">Transmembrane helix</keyword>
<evidence type="ECO:0000313" key="10">
    <source>
        <dbReference type="Proteomes" id="UP000887565"/>
    </source>
</evidence>
<name>A0A915IJL2_ROMCU</name>
<comment type="similarity">
    <text evidence="2 9">Belongs to the dicarboxylate/amino acid:cation symporter (DAACS) (TC 2.A.23) family.</text>
</comment>
<dbReference type="GO" id="GO:0005313">
    <property type="term" value="F:L-glutamate transmembrane transporter activity"/>
    <property type="evidence" value="ECO:0007669"/>
    <property type="project" value="TreeGrafter"/>
</dbReference>
<comment type="caution">
    <text evidence="9">Lacks conserved residue(s) required for the propagation of feature annotation.</text>
</comment>
<dbReference type="Pfam" id="PF00375">
    <property type="entry name" value="SDF"/>
    <property type="match status" value="1"/>
</dbReference>
<dbReference type="GO" id="GO:0015501">
    <property type="term" value="F:glutamate:sodium symporter activity"/>
    <property type="evidence" value="ECO:0007669"/>
    <property type="project" value="TreeGrafter"/>
</dbReference>
<sequence>MDRLLLLPYGSQSRSKRYAPMGIIFLTSYQIVQMDNPTKELYRLTGYMITVLTGLFLHGVVILPTIFFVCTRRNPFKFVYGMLPSLLTALGTSSSSATLPLTIKCCEENNGIDPRVSRFVLPLGATINMDGTALYEAVAALYIAQVLNRVMSLGDIILVSLTATLASIGAAGIPQAGIVTMIMVLIAVGLPSNYFILIIPVDWFLVGRDRFRTLTNVHGDSLGTGVVQKFCEDFLRKIDKSGQGSRATFNVKEGGGGGSAATFDVKNKDNVEGTY</sequence>
<dbReference type="PANTHER" id="PTHR11958:SF105">
    <property type="entry name" value="SODIUM-DEPENDENT EXCITATORY AMINO ACID TRANSPORTER GLT-4-RELATED"/>
    <property type="match status" value="1"/>
</dbReference>
<protein>
    <recommendedName>
        <fullName evidence="9">Amino acid transporter</fullName>
    </recommendedName>
</protein>
<keyword evidence="5 9" id="KW-0769">Symport</keyword>
<comment type="subcellular location">
    <subcellularLocation>
        <location evidence="1 9">Membrane</location>
        <topology evidence="1 9">Multi-pass membrane protein</topology>
    </subcellularLocation>
</comment>
<feature type="transmembrane region" description="Helical" evidence="9">
    <location>
        <begin position="44"/>
        <end position="71"/>
    </location>
</feature>
<keyword evidence="8" id="KW-0325">Glycoprotein</keyword>
<dbReference type="GO" id="GO:0005886">
    <property type="term" value="C:plasma membrane"/>
    <property type="evidence" value="ECO:0007669"/>
    <property type="project" value="TreeGrafter"/>
</dbReference>
<reference evidence="11" key="1">
    <citation type="submission" date="2022-11" db="UniProtKB">
        <authorList>
            <consortium name="WormBaseParasite"/>
        </authorList>
    </citation>
    <scope>IDENTIFICATION</scope>
</reference>
<proteinExistence type="inferred from homology"/>
<dbReference type="InterPro" id="IPR018107">
    <property type="entry name" value="Na-dicarboxylate_symporter_CS"/>
</dbReference>
<keyword evidence="4 9" id="KW-0812">Transmembrane</keyword>
<dbReference type="InterPro" id="IPR050746">
    <property type="entry name" value="DAACS"/>
</dbReference>
<feature type="transmembrane region" description="Helical" evidence="9">
    <location>
        <begin position="156"/>
        <end position="173"/>
    </location>
</feature>
<evidence type="ECO:0000313" key="11">
    <source>
        <dbReference type="WBParaSite" id="nRc.2.0.1.t14000-RA"/>
    </source>
</evidence>
<dbReference type="Gene3D" id="1.10.3860.10">
    <property type="entry name" value="Sodium:dicarboxylate symporter"/>
    <property type="match status" value="1"/>
</dbReference>
<evidence type="ECO:0000256" key="6">
    <source>
        <dbReference type="ARBA" id="ARBA00022989"/>
    </source>
</evidence>
<feature type="transmembrane region" description="Helical" evidence="9">
    <location>
        <begin position="179"/>
        <end position="205"/>
    </location>
</feature>
<evidence type="ECO:0000256" key="3">
    <source>
        <dbReference type="ARBA" id="ARBA00022448"/>
    </source>
</evidence>
<dbReference type="InterPro" id="IPR001991">
    <property type="entry name" value="Na-dicarboxylate_symporter"/>
</dbReference>